<feature type="domain" description="NfeD1b N-terminal" evidence="8">
    <location>
        <begin position="30"/>
        <end position="213"/>
    </location>
</feature>
<dbReference type="KEGG" id="dbc:MFMK1_001077"/>
<feature type="transmembrane region" description="Helical" evidence="5">
    <location>
        <begin position="304"/>
        <end position="322"/>
    </location>
</feature>
<dbReference type="PANTHER" id="PTHR33507:SF3">
    <property type="entry name" value="INNER MEMBRANE PROTEIN YBBJ"/>
    <property type="match status" value="1"/>
</dbReference>
<dbReference type="EMBL" id="CP121694">
    <property type="protein sequence ID" value="WRO21274.1"/>
    <property type="molecule type" value="Genomic_DNA"/>
</dbReference>
<sequence>MRVKKIVTALTAVLIFILTIIPVYAASNLVYVIPVNGVISKGLSQQIGAGIAEAEKLDARAIMLEIDTPGGAIDAAMNISKKLTATRIPTISFISGDALSAGALIAFSTKQIAIVPGGTIGAAEPRQGSEKADEKIVSAWTKKLAAAAQANGRDPKIAGAMSDADIEIPGLVAKGKLLTLTHSQARETGMVDAVVASRQEALEEFNYGDAQITVRQGTIAERLARWTTHPYISPILLMVGMAGLLLEVLTVGFGVAGTIGMLAMALFFGGHYLAGASGAEAVLMFLVGLILLAMEILVIPGFGIAGIGGILMLIVSIFLASVSVSQAITSLLVAVVGSIALLLVSIRFLPTRRWWQRFILSDKQERSSGYLSSDEKGETYLGKEGRARTPLRPAGTVDLEGEPIDVVTDQGFIPRDTMVKVVRVEGRRIVVRKSTEGEKE</sequence>
<dbReference type="GO" id="GO:0008233">
    <property type="term" value="F:peptidase activity"/>
    <property type="evidence" value="ECO:0007669"/>
    <property type="project" value="UniProtKB-KW"/>
</dbReference>
<dbReference type="InterPro" id="IPR012340">
    <property type="entry name" value="NA-bd_OB-fold"/>
</dbReference>
<organism evidence="9 10">
    <name type="scientific">Metallumcola ferriviriculae</name>
    <dbReference type="NCBI Taxonomy" id="3039180"/>
    <lineage>
        <taxon>Bacteria</taxon>
        <taxon>Bacillati</taxon>
        <taxon>Bacillota</taxon>
        <taxon>Clostridia</taxon>
        <taxon>Neomoorellales</taxon>
        <taxon>Desulfitibacteraceae</taxon>
        <taxon>Metallumcola</taxon>
    </lineage>
</organism>
<protein>
    <submittedName>
        <fullName evidence="9">ATP-dependent Clp protease proteolytic subunit</fullName>
    </submittedName>
</protein>
<dbReference type="CDD" id="cd07021">
    <property type="entry name" value="Clp_protease_NfeD_like"/>
    <property type="match status" value="1"/>
</dbReference>
<keyword evidence="9" id="KW-0378">Hydrolase</keyword>
<dbReference type="Pfam" id="PF01957">
    <property type="entry name" value="NfeD"/>
    <property type="match status" value="1"/>
</dbReference>
<dbReference type="InterPro" id="IPR056738">
    <property type="entry name" value="NfeD1b_N"/>
</dbReference>
<dbReference type="Pfam" id="PF25145">
    <property type="entry name" value="NfeD1b_N"/>
    <property type="match status" value="1"/>
</dbReference>
<dbReference type="InterPro" id="IPR056739">
    <property type="entry name" value="NfeD_membrane"/>
</dbReference>
<dbReference type="PANTHER" id="PTHR33507">
    <property type="entry name" value="INNER MEMBRANE PROTEIN YBBJ"/>
    <property type="match status" value="1"/>
</dbReference>
<accession>A0AAU0UN42</accession>
<evidence type="ECO:0000256" key="2">
    <source>
        <dbReference type="ARBA" id="ARBA00022692"/>
    </source>
</evidence>
<keyword evidence="9" id="KW-0645">Protease</keyword>
<dbReference type="Gene3D" id="2.40.50.140">
    <property type="entry name" value="Nucleic acid-binding proteins"/>
    <property type="match status" value="1"/>
</dbReference>
<dbReference type="GO" id="GO:0006508">
    <property type="term" value="P:proteolysis"/>
    <property type="evidence" value="ECO:0007669"/>
    <property type="project" value="UniProtKB-KW"/>
</dbReference>
<dbReference type="GO" id="GO:0005886">
    <property type="term" value="C:plasma membrane"/>
    <property type="evidence" value="ECO:0007669"/>
    <property type="project" value="TreeGrafter"/>
</dbReference>
<dbReference type="SUPFAM" id="SSF141322">
    <property type="entry name" value="NfeD domain-like"/>
    <property type="match status" value="1"/>
</dbReference>
<keyword evidence="3 5" id="KW-1133">Transmembrane helix</keyword>
<keyword evidence="2 5" id="KW-0812">Transmembrane</keyword>
<proteinExistence type="predicted"/>
<feature type="transmembrane region" description="Helical" evidence="5">
    <location>
        <begin position="231"/>
        <end position="249"/>
    </location>
</feature>
<dbReference type="InterPro" id="IPR052165">
    <property type="entry name" value="Membrane_assoc_protease"/>
</dbReference>
<evidence type="ECO:0000256" key="3">
    <source>
        <dbReference type="ARBA" id="ARBA00022989"/>
    </source>
</evidence>
<name>A0AAU0UN42_9FIRM</name>
<evidence type="ECO:0000313" key="10">
    <source>
        <dbReference type="Proteomes" id="UP001329915"/>
    </source>
</evidence>
<dbReference type="Gene3D" id="3.90.226.10">
    <property type="entry name" value="2-enoyl-CoA Hydratase, Chain A, domain 1"/>
    <property type="match status" value="1"/>
</dbReference>
<keyword evidence="10" id="KW-1185">Reference proteome</keyword>
<dbReference type="SUPFAM" id="SSF52096">
    <property type="entry name" value="ClpP/crotonase"/>
    <property type="match status" value="1"/>
</dbReference>
<gene>
    <name evidence="9" type="ORF">MFMK1_001077</name>
</gene>
<feature type="transmembrane region" description="Helical" evidence="5">
    <location>
        <begin position="328"/>
        <end position="349"/>
    </location>
</feature>
<reference evidence="9 10" key="1">
    <citation type="submission" date="2023-04" db="EMBL/GenBank/DDBJ databases">
        <authorList>
            <person name="Hsu D."/>
        </authorList>
    </citation>
    <scope>NUCLEOTIDE SEQUENCE [LARGE SCALE GENOMIC DNA]</scope>
    <source>
        <strain evidence="9 10">MK1</strain>
    </source>
</reference>
<evidence type="ECO:0000313" key="9">
    <source>
        <dbReference type="EMBL" id="WRO21274.1"/>
    </source>
</evidence>
<dbReference type="AlphaFoldDB" id="A0AAU0UN42"/>
<evidence type="ECO:0000259" key="6">
    <source>
        <dbReference type="Pfam" id="PF01957"/>
    </source>
</evidence>
<keyword evidence="4 5" id="KW-0472">Membrane</keyword>
<evidence type="ECO:0000259" key="8">
    <source>
        <dbReference type="Pfam" id="PF25145"/>
    </source>
</evidence>
<evidence type="ECO:0000256" key="4">
    <source>
        <dbReference type="ARBA" id="ARBA00023136"/>
    </source>
</evidence>
<feature type="transmembrane region" description="Helical" evidence="5">
    <location>
        <begin position="281"/>
        <end position="299"/>
    </location>
</feature>
<dbReference type="RefSeq" id="WP_366924125.1">
    <property type="nucleotide sequence ID" value="NZ_CP121694.1"/>
</dbReference>
<feature type="domain" description="NfeD-like C-terminal" evidence="6">
    <location>
        <begin position="378"/>
        <end position="433"/>
    </location>
</feature>
<dbReference type="InterPro" id="IPR029045">
    <property type="entry name" value="ClpP/crotonase-like_dom_sf"/>
</dbReference>
<dbReference type="Proteomes" id="UP001329915">
    <property type="component" value="Chromosome"/>
</dbReference>
<evidence type="ECO:0000256" key="1">
    <source>
        <dbReference type="ARBA" id="ARBA00004141"/>
    </source>
</evidence>
<dbReference type="InterPro" id="IPR002810">
    <property type="entry name" value="NfeD-like_C"/>
</dbReference>
<evidence type="ECO:0000256" key="5">
    <source>
        <dbReference type="SAM" id="Phobius"/>
    </source>
</evidence>
<comment type="subcellular location">
    <subcellularLocation>
        <location evidence="1">Membrane</location>
        <topology evidence="1">Multi-pass membrane protein</topology>
    </subcellularLocation>
</comment>
<evidence type="ECO:0000259" key="7">
    <source>
        <dbReference type="Pfam" id="PF24961"/>
    </source>
</evidence>
<feature type="domain" description="NfeD integral membrane" evidence="7">
    <location>
        <begin position="231"/>
        <end position="345"/>
    </location>
</feature>
<dbReference type="Pfam" id="PF24961">
    <property type="entry name" value="NfeD_membrane"/>
    <property type="match status" value="1"/>
</dbReference>